<dbReference type="GeneID" id="8860299"/>
<dbReference type="Proteomes" id="UP000006671">
    <property type="component" value="Unassembled WGS sequence"/>
</dbReference>
<dbReference type="Pfam" id="PF00646">
    <property type="entry name" value="F-box"/>
    <property type="match status" value="1"/>
</dbReference>
<dbReference type="SUPFAM" id="SSF81383">
    <property type="entry name" value="F-box domain"/>
    <property type="match status" value="1"/>
</dbReference>
<sequence>MKKGVVKEIHPFYGEVSLNRGSFEGMEGSSGKISFIVKKGKQFRRICFAACKGDVQNEQLFKLEWKIHQDIEHRGWNFVEIDGRLEFSHLGKDEEWMNEKLTNEYIEDVEPIVEKFISSKLEMISVLGAYNWQNILSYLHVKDLNTCYQTCKIMRELISSRDFLIKLIESQCITLPEMYYQESQRNLKHCKKIDLLKLYYDRRDKLSWGRKLNGSYIIWLNENYWKTKKSSSSVFGKIIKLSSVWWFDFGATLTLRRGRYKVSLRYKTTSNACGLAD</sequence>
<dbReference type="InterPro" id="IPR036047">
    <property type="entry name" value="F-box-like_dom_sf"/>
</dbReference>
<reference evidence="2 3" key="1">
    <citation type="journal article" date="2010" name="Cell">
        <title>The genome of Naegleria gruberi illuminates early eukaryotic versatility.</title>
        <authorList>
            <person name="Fritz-Laylin L.K."/>
            <person name="Prochnik S.E."/>
            <person name="Ginger M.L."/>
            <person name="Dacks J.B."/>
            <person name="Carpenter M.L."/>
            <person name="Field M.C."/>
            <person name="Kuo A."/>
            <person name="Paredez A."/>
            <person name="Chapman J."/>
            <person name="Pham J."/>
            <person name="Shu S."/>
            <person name="Neupane R."/>
            <person name="Cipriano M."/>
            <person name="Mancuso J."/>
            <person name="Tu H."/>
            <person name="Salamov A."/>
            <person name="Lindquist E."/>
            <person name="Shapiro H."/>
            <person name="Lucas S."/>
            <person name="Grigoriev I.V."/>
            <person name="Cande W.Z."/>
            <person name="Fulton C."/>
            <person name="Rokhsar D.S."/>
            <person name="Dawson S.C."/>
        </authorList>
    </citation>
    <scope>NUCLEOTIDE SEQUENCE [LARGE SCALE GENOMIC DNA]</scope>
    <source>
        <strain evidence="2 3">NEG-M</strain>
    </source>
</reference>
<dbReference type="VEuPathDB" id="AmoebaDB:NAEGRDRAFT_76740"/>
<gene>
    <name evidence="2" type="ORF">NAEGRDRAFT_76740</name>
</gene>
<evidence type="ECO:0000259" key="1">
    <source>
        <dbReference type="Pfam" id="PF00646"/>
    </source>
</evidence>
<dbReference type="RefSeq" id="XP_002668348.1">
    <property type="nucleotide sequence ID" value="XM_002668302.1"/>
</dbReference>
<dbReference type="InterPro" id="IPR025886">
    <property type="entry name" value="PP2-like"/>
</dbReference>
<proteinExistence type="predicted"/>
<dbReference type="OrthoDB" id="9970274at2759"/>
<feature type="domain" description="F-box" evidence="1">
    <location>
        <begin position="132"/>
        <end position="165"/>
    </location>
</feature>
<dbReference type="KEGG" id="ngr:NAEGRDRAFT_76740"/>
<dbReference type="EMBL" id="GG739118">
    <property type="protein sequence ID" value="EFC35604.1"/>
    <property type="molecule type" value="Genomic_DNA"/>
</dbReference>
<dbReference type="InParanoid" id="D2W5P8"/>
<protein>
    <submittedName>
        <fullName evidence="2">Predicted protein</fullName>
    </submittedName>
</protein>
<name>D2W5P8_NAEGR</name>
<evidence type="ECO:0000313" key="3">
    <source>
        <dbReference type="Proteomes" id="UP000006671"/>
    </source>
</evidence>
<accession>D2W5P8</accession>
<evidence type="ECO:0000313" key="2">
    <source>
        <dbReference type="EMBL" id="EFC35604.1"/>
    </source>
</evidence>
<feature type="non-terminal residue" evidence="2">
    <location>
        <position position="277"/>
    </location>
</feature>
<keyword evidence="3" id="KW-1185">Reference proteome</keyword>
<organism evidence="3">
    <name type="scientific">Naegleria gruberi</name>
    <name type="common">Amoeba</name>
    <dbReference type="NCBI Taxonomy" id="5762"/>
    <lineage>
        <taxon>Eukaryota</taxon>
        <taxon>Discoba</taxon>
        <taxon>Heterolobosea</taxon>
        <taxon>Tetramitia</taxon>
        <taxon>Eutetramitia</taxon>
        <taxon>Vahlkampfiidae</taxon>
        <taxon>Naegleria</taxon>
    </lineage>
</organism>
<dbReference type="Pfam" id="PF14299">
    <property type="entry name" value="PP2"/>
    <property type="match status" value="1"/>
</dbReference>
<dbReference type="InterPro" id="IPR001810">
    <property type="entry name" value="F-box_dom"/>
</dbReference>
<dbReference type="AlphaFoldDB" id="D2W5P8"/>